<reference evidence="1 2" key="1">
    <citation type="submission" date="2005-09" db="EMBL/GenBank/DDBJ databases">
        <authorList>
            <person name="Mural R.J."/>
            <person name="Li P.W."/>
            <person name="Adams M.D."/>
            <person name="Amanatides P.G."/>
            <person name="Baden-Tillson H."/>
            <person name="Barnstead M."/>
            <person name="Chin S.H."/>
            <person name="Dew I."/>
            <person name="Evans C.A."/>
            <person name="Ferriera S."/>
            <person name="Flanigan M."/>
            <person name="Fosler C."/>
            <person name="Glodek A."/>
            <person name="Gu Z."/>
            <person name="Holt R.A."/>
            <person name="Jennings D."/>
            <person name="Kraft C.L."/>
            <person name="Lu F."/>
            <person name="Nguyen T."/>
            <person name="Nusskern D.R."/>
            <person name="Pfannkoch C.M."/>
            <person name="Sitter C."/>
            <person name="Sutton G.G."/>
            <person name="Venter J.C."/>
            <person name="Wang Z."/>
            <person name="Woodage T."/>
            <person name="Zheng X.H."/>
            <person name="Zhong F."/>
        </authorList>
    </citation>
    <scope>NUCLEOTIDE SEQUENCE [LARGE SCALE GENOMIC DNA]</scope>
    <source>
        <strain>BN</strain>
        <strain evidence="2">Sprague-Dawley</strain>
    </source>
</reference>
<sequence length="62" mass="6715">MGLQYSIACPSDVERQGLLPSQFFLGSASHIPGQASGPPVFGQYTQKRRTLCLCFRGVSVLL</sequence>
<evidence type="ECO:0000313" key="2">
    <source>
        <dbReference type="Proteomes" id="UP000234681"/>
    </source>
</evidence>
<accession>A6JYA8</accession>
<name>A6JYA8_RAT</name>
<proteinExistence type="predicted"/>
<organism evidence="1 2">
    <name type="scientific">Rattus norvegicus</name>
    <name type="common">Rat</name>
    <dbReference type="NCBI Taxonomy" id="10116"/>
    <lineage>
        <taxon>Eukaryota</taxon>
        <taxon>Metazoa</taxon>
        <taxon>Chordata</taxon>
        <taxon>Craniata</taxon>
        <taxon>Vertebrata</taxon>
        <taxon>Euteleostomi</taxon>
        <taxon>Mammalia</taxon>
        <taxon>Eutheria</taxon>
        <taxon>Euarchontoglires</taxon>
        <taxon>Glires</taxon>
        <taxon>Rodentia</taxon>
        <taxon>Myomorpha</taxon>
        <taxon>Muroidea</taxon>
        <taxon>Muridae</taxon>
        <taxon>Murinae</taxon>
        <taxon>Rattus</taxon>
    </lineage>
</organism>
<protein>
    <submittedName>
        <fullName evidence="1">RCG22707</fullName>
    </submittedName>
</protein>
<dbReference type="AlphaFoldDB" id="A6JYA8"/>
<gene>
    <name evidence="1" type="ORF">rCG_22707</name>
</gene>
<dbReference type="Proteomes" id="UP000234681">
    <property type="component" value="Chromosome 8"/>
</dbReference>
<dbReference type="EMBL" id="CH474007">
    <property type="protein sequence ID" value="EDL83367.1"/>
    <property type="molecule type" value="Genomic_DNA"/>
</dbReference>
<evidence type="ECO:0000313" key="1">
    <source>
        <dbReference type="EMBL" id="EDL83367.1"/>
    </source>
</evidence>